<reference evidence="4" key="1">
    <citation type="journal article" date="2019" name="Int. J. Syst. Evol. Microbiol.">
        <title>The Global Catalogue of Microorganisms (GCM) 10K type strain sequencing project: providing services to taxonomists for standard genome sequencing and annotation.</title>
        <authorList>
            <consortium name="The Broad Institute Genomics Platform"/>
            <consortium name="The Broad Institute Genome Sequencing Center for Infectious Disease"/>
            <person name="Wu L."/>
            <person name="Ma J."/>
        </authorList>
    </citation>
    <scope>NUCLEOTIDE SEQUENCE [LARGE SCALE GENOMIC DNA]</scope>
    <source>
        <strain evidence="4">NBRC 113072</strain>
    </source>
</reference>
<dbReference type="Pfam" id="PF06580">
    <property type="entry name" value="His_kinase"/>
    <property type="match status" value="1"/>
</dbReference>
<dbReference type="SUPFAM" id="SSF55874">
    <property type="entry name" value="ATPase domain of HSP90 chaperone/DNA topoisomerase II/histidine kinase"/>
    <property type="match status" value="1"/>
</dbReference>
<dbReference type="Pfam" id="PF01590">
    <property type="entry name" value="GAF"/>
    <property type="match status" value="1"/>
</dbReference>
<sequence length="410" mass="43898">MTTHLLPTVVPLIDQAGTEGRAWTVVIVLVAAAALLLVIVATVLRVRSRIASPEGTATYRTLHAASTAARHLRDGLTPEAAERAARDLRPLLGVEAVAMGDAGGVLAWEGSAEHHRGAFAEHVPTVLAGGRTVRLDDRKVSCDDPDCLIRAAILAPVVSDNRVVAVLASYHRGSTSDLVHATEAVADWIATQIDIAELGRERGRVMEAELRALRAQISPHFIYNSLAAIASFVRTDPERARDLILEFADFTRYSFRSTGPLVPLADELVNIERYLALEEARFGDRMSVSLRVAPEVLGVRVPSFAIQPLVENAVQHGIEAATGVGSILIEAYDLGTEAEIAIEDDGAGAEPERIRAVLAGDEGGDHIGMANVDARLRQTFGDEYGLVVETAVGAGTRVSFRVPKYHPGVE</sequence>
<evidence type="ECO:0000256" key="1">
    <source>
        <dbReference type="SAM" id="Phobius"/>
    </source>
</evidence>
<protein>
    <submittedName>
        <fullName evidence="3">Signal transduction histidine kinase</fullName>
    </submittedName>
</protein>
<dbReference type="InterPro" id="IPR003018">
    <property type="entry name" value="GAF"/>
</dbReference>
<dbReference type="EMBL" id="BSUO01000001">
    <property type="protein sequence ID" value="GMA38307.1"/>
    <property type="molecule type" value="Genomic_DNA"/>
</dbReference>
<organism evidence="3 4">
    <name type="scientific">Mobilicoccus caccae</name>
    <dbReference type="NCBI Taxonomy" id="1859295"/>
    <lineage>
        <taxon>Bacteria</taxon>
        <taxon>Bacillati</taxon>
        <taxon>Actinomycetota</taxon>
        <taxon>Actinomycetes</taxon>
        <taxon>Micrococcales</taxon>
        <taxon>Dermatophilaceae</taxon>
        <taxon>Mobilicoccus</taxon>
    </lineage>
</organism>
<dbReference type="Proteomes" id="UP001157126">
    <property type="component" value="Unassembled WGS sequence"/>
</dbReference>
<dbReference type="PANTHER" id="PTHR34220">
    <property type="entry name" value="SENSOR HISTIDINE KINASE YPDA"/>
    <property type="match status" value="1"/>
</dbReference>
<accession>A0ABQ6IK51</accession>
<keyword evidence="1" id="KW-0812">Transmembrane</keyword>
<dbReference type="SMART" id="SM00387">
    <property type="entry name" value="HATPase_c"/>
    <property type="match status" value="1"/>
</dbReference>
<keyword evidence="1" id="KW-1133">Transmembrane helix</keyword>
<dbReference type="InterPro" id="IPR036890">
    <property type="entry name" value="HATPase_C_sf"/>
</dbReference>
<dbReference type="InterPro" id="IPR003594">
    <property type="entry name" value="HATPase_dom"/>
</dbReference>
<evidence type="ECO:0000313" key="3">
    <source>
        <dbReference type="EMBL" id="GMA38307.1"/>
    </source>
</evidence>
<keyword evidence="1" id="KW-0472">Membrane</keyword>
<proteinExistence type="predicted"/>
<keyword evidence="3" id="KW-0808">Transferase</keyword>
<dbReference type="Gene3D" id="3.30.565.10">
    <property type="entry name" value="Histidine kinase-like ATPase, C-terminal domain"/>
    <property type="match status" value="1"/>
</dbReference>
<feature type="domain" description="Histidine kinase/HSP90-like ATPase" evidence="2">
    <location>
        <begin position="301"/>
        <end position="406"/>
    </location>
</feature>
<comment type="caution">
    <text evidence="3">The sequence shown here is derived from an EMBL/GenBank/DDBJ whole genome shotgun (WGS) entry which is preliminary data.</text>
</comment>
<dbReference type="Pfam" id="PF02518">
    <property type="entry name" value="HATPase_c"/>
    <property type="match status" value="1"/>
</dbReference>
<dbReference type="SUPFAM" id="SSF55781">
    <property type="entry name" value="GAF domain-like"/>
    <property type="match status" value="1"/>
</dbReference>
<evidence type="ECO:0000259" key="2">
    <source>
        <dbReference type="SMART" id="SM00387"/>
    </source>
</evidence>
<dbReference type="GO" id="GO:0016301">
    <property type="term" value="F:kinase activity"/>
    <property type="evidence" value="ECO:0007669"/>
    <property type="project" value="UniProtKB-KW"/>
</dbReference>
<dbReference type="InterPro" id="IPR010559">
    <property type="entry name" value="Sig_transdc_His_kin_internal"/>
</dbReference>
<dbReference type="PANTHER" id="PTHR34220:SF7">
    <property type="entry name" value="SENSOR HISTIDINE KINASE YPDA"/>
    <property type="match status" value="1"/>
</dbReference>
<gene>
    <name evidence="3" type="ORF">GCM10025883_03520</name>
</gene>
<keyword evidence="4" id="KW-1185">Reference proteome</keyword>
<dbReference type="InterPro" id="IPR050640">
    <property type="entry name" value="Bact_2-comp_sensor_kinase"/>
</dbReference>
<evidence type="ECO:0000313" key="4">
    <source>
        <dbReference type="Proteomes" id="UP001157126"/>
    </source>
</evidence>
<keyword evidence="3" id="KW-0418">Kinase</keyword>
<name>A0ABQ6IK51_9MICO</name>
<feature type="transmembrane region" description="Helical" evidence="1">
    <location>
        <begin position="20"/>
        <end position="44"/>
    </location>
</feature>